<dbReference type="SUPFAM" id="SSF47384">
    <property type="entry name" value="Homodimeric domain of signal transducing histidine kinase"/>
    <property type="match status" value="1"/>
</dbReference>
<dbReference type="Gene3D" id="3.30.565.10">
    <property type="entry name" value="Histidine kinase-like ATPase, C-terminal domain"/>
    <property type="match status" value="1"/>
</dbReference>
<evidence type="ECO:0000256" key="7">
    <source>
        <dbReference type="ARBA" id="ARBA00022840"/>
    </source>
</evidence>
<dbReference type="SUPFAM" id="SSF55874">
    <property type="entry name" value="ATPase domain of HSP90 chaperone/DNA topoisomerase II/histidine kinase"/>
    <property type="match status" value="1"/>
</dbReference>
<evidence type="ECO:0000313" key="14">
    <source>
        <dbReference type="Proteomes" id="UP000218542"/>
    </source>
</evidence>
<dbReference type="SMART" id="SM00387">
    <property type="entry name" value="HATPase_c"/>
    <property type="match status" value="1"/>
</dbReference>
<dbReference type="PANTHER" id="PTHR43065">
    <property type="entry name" value="SENSOR HISTIDINE KINASE"/>
    <property type="match status" value="1"/>
</dbReference>
<dbReference type="GO" id="GO:0005524">
    <property type="term" value="F:ATP binding"/>
    <property type="evidence" value="ECO:0007669"/>
    <property type="project" value="UniProtKB-KW"/>
</dbReference>
<comment type="catalytic activity">
    <reaction evidence="1">
        <text>ATP + protein L-histidine = ADP + protein N-phospho-L-histidine.</text>
        <dbReference type="EC" id="2.7.13.3"/>
    </reaction>
</comment>
<feature type="domain" description="PAS" evidence="11">
    <location>
        <begin position="419"/>
        <end position="490"/>
    </location>
</feature>
<dbReference type="PRINTS" id="PR00344">
    <property type="entry name" value="BCTRLSENSOR"/>
</dbReference>
<evidence type="ECO:0000313" key="13">
    <source>
        <dbReference type="EMBL" id="GAX59831.1"/>
    </source>
</evidence>
<keyword evidence="5" id="KW-0547">Nucleotide-binding</keyword>
<dbReference type="InterPro" id="IPR036097">
    <property type="entry name" value="HisK_dim/P_sf"/>
</dbReference>
<evidence type="ECO:0000256" key="5">
    <source>
        <dbReference type="ARBA" id="ARBA00022741"/>
    </source>
</evidence>
<keyword evidence="3" id="KW-0597">Phosphoprotein</keyword>
<dbReference type="SMART" id="SM00091">
    <property type="entry name" value="PAS"/>
    <property type="match status" value="4"/>
</dbReference>
<dbReference type="Pfam" id="PF02518">
    <property type="entry name" value="HATPase_c"/>
    <property type="match status" value="1"/>
</dbReference>
<dbReference type="NCBIfam" id="TIGR00229">
    <property type="entry name" value="sensory_box"/>
    <property type="match status" value="4"/>
</dbReference>
<evidence type="ECO:0000259" key="10">
    <source>
        <dbReference type="PROSITE" id="PS50109"/>
    </source>
</evidence>
<evidence type="ECO:0000256" key="1">
    <source>
        <dbReference type="ARBA" id="ARBA00000085"/>
    </source>
</evidence>
<accession>A0A286TVG4</accession>
<dbReference type="AlphaFoldDB" id="A0A286TVG4"/>
<dbReference type="InterPro" id="IPR035965">
    <property type="entry name" value="PAS-like_dom_sf"/>
</dbReference>
<evidence type="ECO:0000256" key="3">
    <source>
        <dbReference type="ARBA" id="ARBA00022553"/>
    </source>
</evidence>
<feature type="coiled-coil region" evidence="9">
    <location>
        <begin position="12"/>
        <end position="46"/>
    </location>
</feature>
<feature type="domain" description="PAC" evidence="12">
    <location>
        <begin position="366"/>
        <end position="418"/>
    </location>
</feature>
<reference evidence="14" key="1">
    <citation type="journal article" date="2017" name="Environ. Microbiol. Rep.">
        <title>Genetic Diversity of Marine Anaerobic Ammonium-Oxidizing Bacteria as Revealed by Genomic and Proteomic Analyses of 'Candidatus Scalindua japonica'.</title>
        <authorList>
            <person name="Oshiki M."/>
            <person name="Mizuto K."/>
            <person name="Kimura Z."/>
            <person name="Kindaichi T."/>
            <person name="Satoh H."/>
            <person name="Okabe S."/>
        </authorList>
    </citation>
    <scope>NUCLEOTIDE SEQUENCE [LARGE SCALE GENOMIC DNA]</scope>
    <source>
        <strain evidence="14">husup-a2</strain>
    </source>
</reference>
<dbReference type="InterPro" id="IPR013767">
    <property type="entry name" value="PAS_fold"/>
</dbReference>
<feature type="domain" description="PAS" evidence="11">
    <location>
        <begin position="169"/>
        <end position="238"/>
    </location>
</feature>
<dbReference type="Proteomes" id="UP000218542">
    <property type="component" value="Unassembled WGS sequence"/>
</dbReference>
<dbReference type="PROSITE" id="PS50113">
    <property type="entry name" value="PAC"/>
    <property type="match status" value="2"/>
</dbReference>
<dbReference type="RefSeq" id="WP_096892961.1">
    <property type="nucleotide sequence ID" value="NZ_BAOS01000004.1"/>
</dbReference>
<dbReference type="CDD" id="cd00075">
    <property type="entry name" value="HATPase"/>
    <property type="match status" value="1"/>
</dbReference>
<dbReference type="InterPro" id="IPR000014">
    <property type="entry name" value="PAS"/>
</dbReference>
<feature type="domain" description="PAS" evidence="11">
    <location>
        <begin position="293"/>
        <end position="339"/>
    </location>
</feature>
<sequence>MIPTENLSDKEVRKLAYELQVHQIELETQNEELRRDQAELEESHNRYYDFYNNSPVGYFTISEDDVIRDVNLTGALMLGMEQSLLIKKQLTSFINREDQDKYYLYKKHIFTIKKCKLFGLNMDKRDGTTLYVQLSSTLECNSDENLKQCRLIMTDITELKCIEKGLIKSETKYRNLIETAEDAIVCDLNQTITEWNKSAERIFGYSKREIIGQSIKTLIPEKYRNEYDTGVEQYLKTGGARIIGRTTELSGITKDGVEIPIEISITDQKLGNESQLSTAIIRDITERKRVEAEINKLSMAIKESPGIFMIIDAKGNIEFVNPKFTQLTGFRPEEVIGRNPRILKSGETSNEEYKRLWETITAGGTWHGEFHNKKKDGELYWESVSITSMKGPDGVITNFIKVAEDITARKEVTKALRLSEEKYRVLLQAIPDIVYTIDMDGYFTFVNDSIRMFGYEPEGLIGKHFNIILHPDDIELFSRDIFLEKLKNRKNKNKLNLVFFDERRTKDRMTRNLEIRLLYNALERGGSNSKEVEIPEFLVCEATATGYYEKDDNRKHNKLIGTLGIIRDITEKRKFQVEAIRMEQMVLVLEMAAGLSHEINNPINGIINCAQLIMDECGDNNRLGKFSNIIIDESRRIAMLTKNLLCLSVRTIGKKDDIHIDEALYNTLTLMMVQLKRENLIVKCNISKDLPEIYGNSQELQQVFLNLVQNARFALNEKYPGKDVGKILEISGKKIAIKNREYVRFIFHDHGIGIPNEIIGNVTTPFFTNKQSSIGTGLGLGICQKIIDNHRGKMTLESVEGKFTKIIIDLPVTK</sequence>
<feature type="domain" description="Histidine kinase" evidence="10">
    <location>
        <begin position="594"/>
        <end position="814"/>
    </location>
</feature>
<dbReference type="SMART" id="SM00086">
    <property type="entry name" value="PAC"/>
    <property type="match status" value="3"/>
</dbReference>
<dbReference type="GO" id="GO:0006355">
    <property type="term" value="P:regulation of DNA-templated transcription"/>
    <property type="evidence" value="ECO:0007669"/>
    <property type="project" value="InterPro"/>
</dbReference>
<organism evidence="13 14">
    <name type="scientific">Candidatus Scalindua japonica</name>
    <dbReference type="NCBI Taxonomy" id="1284222"/>
    <lineage>
        <taxon>Bacteria</taxon>
        <taxon>Pseudomonadati</taxon>
        <taxon>Planctomycetota</taxon>
        <taxon>Candidatus Brocadiia</taxon>
        <taxon>Candidatus Brocadiales</taxon>
        <taxon>Candidatus Scalinduaceae</taxon>
        <taxon>Candidatus Scalindua</taxon>
    </lineage>
</organism>
<dbReference type="SUPFAM" id="SSF55785">
    <property type="entry name" value="PYP-like sensor domain (PAS domain)"/>
    <property type="match status" value="4"/>
</dbReference>
<evidence type="ECO:0000256" key="4">
    <source>
        <dbReference type="ARBA" id="ARBA00022679"/>
    </source>
</evidence>
<comment type="caution">
    <text evidence="13">The sequence shown here is derived from an EMBL/GenBank/DDBJ whole genome shotgun (WGS) entry which is preliminary data.</text>
</comment>
<dbReference type="EC" id="2.7.13.3" evidence="2"/>
<name>A0A286TVG4_9BACT</name>
<evidence type="ECO:0000256" key="6">
    <source>
        <dbReference type="ARBA" id="ARBA00022777"/>
    </source>
</evidence>
<dbReference type="InterPro" id="IPR001610">
    <property type="entry name" value="PAC"/>
</dbReference>
<dbReference type="Gene3D" id="3.30.450.20">
    <property type="entry name" value="PAS domain"/>
    <property type="match status" value="4"/>
</dbReference>
<dbReference type="InterPro" id="IPR000700">
    <property type="entry name" value="PAS-assoc_C"/>
</dbReference>
<dbReference type="PROSITE" id="PS50109">
    <property type="entry name" value="HIS_KIN"/>
    <property type="match status" value="1"/>
</dbReference>
<keyword evidence="14" id="KW-1185">Reference proteome</keyword>
<dbReference type="PROSITE" id="PS50112">
    <property type="entry name" value="PAS"/>
    <property type="match status" value="3"/>
</dbReference>
<dbReference type="Pfam" id="PF00989">
    <property type="entry name" value="PAS"/>
    <property type="match status" value="1"/>
</dbReference>
<proteinExistence type="predicted"/>
<keyword evidence="4" id="KW-0808">Transferase</keyword>
<gene>
    <name evidence="13" type="ORF">SCALIN_C04_0319</name>
</gene>
<evidence type="ECO:0000259" key="12">
    <source>
        <dbReference type="PROSITE" id="PS50113"/>
    </source>
</evidence>
<dbReference type="GO" id="GO:0000155">
    <property type="term" value="F:phosphorelay sensor kinase activity"/>
    <property type="evidence" value="ECO:0007669"/>
    <property type="project" value="InterPro"/>
</dbReference>
<dbReference type="InterPro" id="IPR004358">
    <property type="entry name" value="Sig_transdc_His_kin-like_C"/>
</dbReference>
<keyword evidence="8" id="KW-0902">Two-component regulatory system</keyword>
<evidence type="ECO:0000259" key="11">
    <source>
        <dbReference type="PROSITE" id="PS50112"/>
    </source>
</evidence>
<feature type="domain" description="PAC" evidence="12">
    <location>
        <begin position="245"/>
        <end position="296"/>
    </location>
</feature>
<dbReference type="Pfam" id="PF13426">
    <property type="entry name" value="PAS_9"/>
    <property type="match status" value="3"/>
</dbReference>
<dbReference type="Pfam" id="PF00512">
    <property type="entry name" value="HisKA"/>
    <property type="match status" value="1"/>
</dbReference>
<evidence type="ECO:0000256" key="2">
    <source>
        <dbReference type="ARBA" id="ARBA00012438"/>
    </source>
</evidence>
<dbReference type="SMART" id="SM00388">
    <property type="entry name" value="HisKA"/>
    <property type="match status" value="1"/>
</dbReference>
<dbReference type="EMBL" id="BAOS01000004">
    <property type="protein sequence ID" value="GAX59831.1"/>
    <property type="molecule type" value="Genomic_DNA"/>
</dbReference>
<dbReference type="CDD" id="cd00130">
    <property type="entry name" value="PAS"/>
    <property type="match status" value="4"/>
</dbReference>
<dbReference type="PANTHER" id="PTHR43065:SF10">
    <property type="entry name" value="PEROXIDE STRESS-ACTIVATED HISTIDINE KINASE MAK3"/>
    <property type="match status" value="1"/>
</dbReference>
<dbReference type="InterPro" id="IPR003594">
    <property type="entry name" value="HATPase_dom"/>
</dbReference>
<dbReference type="OrthoDB" id="5287556at2"/>
<dbReference type="InterPro" id="IPR005467">
    <property type="entry name" value="His_kinase_dom"/>
</dbReference>
<dbReference type="InterPro" id="IPR003661">
    <property type="entry name" value="HisK_dim/P_dom"/>
</dbReference>
<keyword evidence="9" id="KW-0175">Coiled coil</keyword>
<dbReference type="InterPro" id="IPR036890">
    <property type="entry name" value="HATPase_C_sf"/>
</dbReference>
<protein>
    <recommendedName>
        <fullName evidence="2">histidine kinase</fullName>
        <ecNumber evidence="2">2.7.13.3</ecNumber>
    </recommendedName>
</protein>
<dbReference type="Gene3D" id="1.10.287.130">
    <property type="match status" value="1"/>
</dbReference>
<keyword evidence="6 13" id="KW-0418">Kinase</keyword>
<evidence type="ECO:0000256" key="9">
    <source>
        <dbReference type="SAM" id="Coils"/>
    </source>
</evidence>
<evidence type="ECO:0000256" key="8">
    <source>
        <dbReference type="ARBA" id="ARBA00023012"/>
    </source>
</evidence>
<keyword evidence="7" id="KW-0067">ATP-binding</keyword>